<evidence type="ECO:0000313" key="1">
    <source>
        <dbReference type="EMBL" id="VTR52735.1"/>
    </source>
</evidence>
<dbReference type="GeneID" id="78465227"/>
<organism evidence="1 2">
    <name type="scientific">Sphingobacterium thalpophilum</name>
    <dbReference type="NCBI Taxonomy" id="259"/>
    <lineage>
        <taxon>Bacteria</taxon>
        <taxon>Pseudomonadati</taxon>
        <taxon>Bacteroidota</taxon>
        <taxon>Sphingobacteriia</taxon>
        <taxon>Sphingobacteriales</taxon>
        <taxon>Sphingobacteriaceae</taxon>
        <taxon>Sphingobacterium</taxon>
    </lineage>
</organism>
<reference evidence="1 2" key="1">
    <citation type="submission" date="2019-05" db="EMBL/GenBank/DDBJ databases">
        <authorList>
            <consortium name="Pathogen Informatics"/>
        </authorList>
    </citation>
    <scope>NUCLEOTIDE SEQUENCE [LARGE SCALE GENOMIC DNA]</scope>
    <source>
        <strain evidence="1 2">NCTC11429</strain>
    </source>
</reference>
<sequence length="227" mass="26737">MITNNKKKVVANNWSDNFSDLSIYAQNKLYKICGPFLLGIEILSLPRTEDYRPIFVCYPLWKADIRQCLEEPVFIQEIYNKKGFQFNIPYEKHLNFFYEALECTKEQVPILGHQYTSVRQLFEVFNKQFTQTLIKSSPVGQAKLFEAKLLGGLYVNDLNIVKQVFTELNEVSMSWSPKLFEWKYGKLDVWLQNLQQMIVNRIGFLKQIETNKQDKKVAKLHYSELTV</sequence>
<name>A0A4U9W270_9SPHI</name>
<accession>A0A4U9W270</accession>
<dbReference type="RefSeq" id="WP_028071691.1">
    <property type="nucleotide sequence ID" value="NZ_CP141191.1"/>
</dbReference>
<gene>
    <name evidence="1" type="ORF">NCTC11429_04652</name>
</gene>
<dbReference type="EMBL" id="LR590484">
    <property type="protein sequence ID" value="VTR52735.1"/>
    <property type="molecule type" value="Genomic_DNA"/>
</dbReference>
<proteinExistence type="predicted"/>
<dbReference type="KEGG" id="stha:NCTC11429_04652"/>
<evidence type="ECO:0000313" key="2">
    <source>
        <dbReference type="Proteomes" id="UP000308196"/>
    </source>
</evidence>
<dbReference type="Proteomes" id="UP000308196">
    <property type="component" value="Chromosome"/>
</dbReference>
<protein>
    <submittedName>
        <fullName evidence="1">Uncharacterized protein</fullName>
    </submittedName>
</protein>
<dbReference type="AlphaFoldDB" id="A0A4U9W270"/>